<sequence>MSQLNFSKYVFQSYMQGRNPTAIIPTKKQTLLQQNEDHVDFLSRPGDCHLHPRCTQPCSARPRATATYKSQRSHLQLEPANNLPPLFFSQRLKHKHRHQMLCLLVNWNAWKQDL</sequence>
<protein>
    <submittedName>
        <fullName evidence="1">Uncharacterized protein</fullName>
    </submittedName>
</protein>
<gene>
    <name evidence="1" type="ORF">ACN38_g9577</name>
</gene>
<dbReference type="AlphaFoldDB" id="A0A0M8NUC1"/>
<dbReference type="EMBL" id="LHQQ01000197">
    <property type="protein sequence ID" value="KOS39576.1"/>
    <property type="molecule type" value="Genomic_DNA"/>
</dbReference>
<dbReference type="Proteomes" id="UP000037696">
    <property type="component" value="Unassembled WGS sequence"/>
</dbReference>
<evidence type="ECO:0000313" key="1">
    <source>
        <dbReference type="EMBL" id="KOS39576.1"/>
    </source>
</evidence>
<evidence type="ECO:0000313" key="2">
    <source>
        <dbReference type="Proteomes" id="UP000037696"/>
    </source>
</evidence>
<proteinExistence type="predicted"/>
<comment type="caution">
    <text evidence="1">The sequence shown here is derived from an EMBL/GenBank/DDBJ whole genome shotgun (WGS) entry which is preliminary data.</text>
</comment>
<name>A0A0M8NUC1_9EURO</name>
<organism evidence="1 2">
    <name type="scientific">Penicillium nordicum</name>
    <dbReference type="NCBI Taxonomy" id="229535"/>
    <lineage>
        <taxon>Eukaryota</taxon>
        <taxon>Fungi</taxon>
        <taxon>Dikarya</taxon>
        <taxon>Ascomycota</taxon>
        <taxon>Pezizomycotina</taxon>
        <taxon>Eurotiomycetes</taxon>
        <taxon>Eurotiomycetidae</taxon>
        <taxon>Eurotiales</taxon>
        <taxon>Aspergillaceae</taxon>
        <taxon>Penicillium</taxon>
    </lineage>
</organism>
<accession>A0A0M8NUC1</accession>
<reference evidence="1 2" key="1">
    <citation type="submission" date="2015-08" db="EMBL/GenBank/DDBJ databases">
        <title>Genome sequencing of Penicillium nordicum.</title>
        <authorList>
            <person name="Nguyen H.D."/>
            <person name="Seifert K.A."/>
        </authorList>
    </citation>
    <scope>NUCLEOTIDE SEQUENCE [LARGE SCALE GENOMIC DNA]</scope>
    <source>
        <strain evidence="1 2">DAOMC 185683</strain>
    </source>
</reference>
<keyword evidence="2" id="KW-1185">Reference proteome</keyword>